<feature type="coiled-coil region" evidence="1">
    <location>
        <begin position="701"/>
        <end position="731"/>
    </location>
</feature>
<proteinExistence type="evidence at transcript level"/>
<keyword evidence="1" id="KW-0175">Coiled coil</keyword>
<evidence type="ECO:0000256" key="1">
    <source>
        <dbReference type="SAM" id="Coils"/>
    </source>
</evidence>
<protein>
    <submittedName>
        <fullName evidence="2">Uncharacterized protein LOC100178506</fullName>
    </submittedName>
</protein>
<evidence type="ECO:0000313" key="2">
    <source>
        <dbReference type="EMBL" id="CAB3262187.1"/>
    </source>
</evidence>
<dbReference type="AlphaFoldDB" id="A0A6F9DHJ6"/>
<organism evidence="2">
    <name type="scientific">Phallusia mammillata</name>
    <dbReference type="NCBI Taxonomy" id="59560"/>
    <lineage>
        <taxon>Eukaryota</taxon>
        <taxon>Metazoa</taxon>
        <taxon>Chordata</taxon>
        <taxon>Tunicata</taxon>
        <taxon>Ascidiacea</taxon>
        <taxon>Phlebobranchia</taxon>
        <taxon>Ascidiidae</taxon>
        <taxon>Phallusia</taxon>
    </lineage>
</organism>
<sequence length="892" mass="102243">MANLFEGQAVPGQGSSNQMQIGSIERLFLNSAVQMENGSTDAPKISTEINRVRQSVANYTETETYKHTLNICQSRERLILHCHGYPGTGKSEIVRKLAKEFPFNLGNNNSLFVKWHIECGDCKHDIMSELQELVKLMHKQFLLPAGCPYQEIIDSLEREVAAPLVDALQKAGIPVLVVLEDVPNKHYKLVSDFLRLVNESQSSVLHVYLAMRKKSSIFEENELKKMINYHNVPVPGFSKKEGMAYLVNGTVDEEEYKYAEKIYNRFSGNPLGLRSAKGFCEKSRINFEDYMEWIEDDDQGMYELEAETISEYGDQAMHIFQAITLPFRPSEDADEKAKLLWNVLCCLSFLHYGRVPRFVIEQFCQHLREEKVRKVRLRNKTDAGLLISKMSDYQLCSVTNEDDVNFHEVVLHAFRVIVSQNADDQQRRLVQTLHVMAGVVTKDMRKGPVIKKMNAVTTHLQALLKRADPLISRKDNLMTTMILSHLHEVLGAIMIRLPQYSDMCEKYLKESKDIIWNVVTQLAEPATNCTNLLNVGNSNSVESVAQRVVKLCYEAGRKLEPGFVTKYQTTITVLRNGEELNFLENKANNKQKFSQFRKLLNGSQSLSQELISLLRESGVFLEEDVEQRVFFAARLASVLHSQSRVVLYTDKPQQIARPNYEWYSTLAHNISFYCRRTHRVGLLSEYLTIMGGTVPILLKCEKHAEQRLDMLENAKRKCEDVLEDRTNVFEEDLHENGLIQEAKGTGHSRILVLRYLVRIYAKIIKLRPNPEQKERGKQYCQQLFELAKENLGKWSISNLSLIYCAKFYCACGEFTTAVDMFSTFFSMTSSSQSHNVYSWAVYNLSRSVLAGGLQMYQQDAIQRCRNVLNSNEIISSDLNIRLTNTLHDLQNL</sequence>
<accession>A0A6F9DHJ6</accession>
<dbReference type="SUPFAM" id="SSF52540">
    <property type="entry name" value="P-loop containing nucleoside triphosphate hydrolases"/>
    <property type="match status" value="1"/>
</dbReference>
<gene>
    <name evidence="2" type="primary">LOC100178506</name>
</gene>
<dbReference type="EMBL" id="LR786574">
    <property type="protein sequence ID" value="CAB3262187.1"/>
    <property type="molecule type" value="mRNA"/>
</dbReference>
<dbReference type="InterPro" id="IPR027417">
    <property type="entry name" value="P-loop_NTPase"/>
</dbReference>
<name>A0A6F9DHJ6_9ASCI</name>
<dbReference type="Gene3D" id="3.40.50.300">
    <property type="entry name" value="P-loop containing nucleotide triphosphate hydrolases"/>
    <property type="match status" value="1"/>
</dbReference>
<reference evidence="2" key="1">
    <citation type="submission" date="2020-04" db="EMBL/GenBank/DDBJ databases">
        <authorList>
            <person name="Neveu A P."/>
        </authorList>
    </citation>
    <scope>NUCLEOTIDE SEQUENCE</scope>
    <source>
        <tissue evidence="2">Whole embryo</tissue>
    </source>
</reference>